<evidence type="ECO:0000313" key="2">
    <source>
        <dbReference type="Proteomes" id="UP001498421"/>
    </source>
</evidence>
<dbReference type="InterPro" id="IPR052895">
    <property type="entry name" value="HetReg/Transcr_Mod"/>
</dbReference>
<dbReference type="PANTHER" id="PTHR24148">
    <property type="entry name" value="ANKYRIN REPEAT DOMAIN-CONTAINING PROTEIN 39 HOMOLOG-RELATED"/>
    <property type="match status" value="1"/>
</dbReference>
<evidence type="ECO:0008006" key="3">
    <source>
        <dbReference type="Google" id="ProtNLM"/>
    </source>
</evidence>
<evidence type="ECO:0000313" key="1">
    <source>
        <dbReference type="EMBL" id="KAK7433017.1"/>
    </source>
</evidence>
<name>A0ABR1IH86_9HYPO</name>
<gene>
    <name evidence="1" type="ORF">QQZ08_000490</name>
</gene>
<keyword evidence="2" id="KW-1185">Reference proteome</keyword>
<proteinExistence type="predicted"/>
<organism evidence="1 2">
    <name type="scientific">Neonectria magnoliae</name>
    <dbReference type="NCBI Taxonomy" id="2732573"/>
    <lineage>
        <taxon>Eukaryota</taxon>
        <taxon>Fungi</taxon>
        <taxon>Dikarya</taxon>
        <taxon>Ascomycota</taxon>
        <taxon>Pezizomycotina</taxon>
        <taxon>Sordariomycetes</taxon>
        <taxon>Hypocreomycetidae</taxon>
        <taxon>Hypocreales</taxon>
        <taxon>Nectriaceae</taxon>
        <taxon>Neonectria</taxon>
    </lineage>
</organism>
<dbReference type="Proteomes" id="UP001498421">
    <property type="component" value="Unassembled WGS sequence"/>
</dbReference>
<dbReference type="EMBL" id="JAZAVK010000002">
    <property type="protein sequence ID" value="KAK7433017.1"/>
    <property type="molecule type" value="Genomic_DNA"/>
</dbReference>
<sequence>MGERAAQVSLMGSIYSRDSYVLAFLSPLSTPFDIGLWFLEVTAEDSKLHYELSLTPHITVDGLTATSEALRESLIAFFVGPWWIRVWTVREYALAEQVIFQCGSRMINAKVMAQAFLSLVHHESKCCWAAHRAADGNARGVFDYPSKVHGGLSLFAATLQMSNLNYLTDTETFGILDVLGAISLFRTRHCTDLQDRVSGISGLHVKGGEKPQRVVPTDYTASTALVYLNLAMAVIEASQTSMKAEWKLNGSESAKTRGFQITKIAATAPGYPRRNSTTSGRLLLNTWHNLAGLPVDPNVQSPNGETDEAKREWAFQRSLCGNLNLQQWAGDS</sequence>
<protein>
    <recommendedName>
        <fullName evidence="3">Heterokaryon incompatibility domain-containing protein</fullName>
    </recommendedName>
</protein>
<comment type="caution">
    <text evidence="1">The sequence shown here is derived from an EMBL/GenBank/DDBJ whole genome shotgun (WGS) entry which is preliminary data.</text>
</comment>
<reference evidence="1 2" key="1">
    <citation type="journal article" date="2025" name="Microbiol. Resour. Announc.">
        <title>Draft genome sequences for Neonectria magnoliae and Neonectria punicea, canker pathogens of Liriodendron tulipifera and Acer saccharum in West Virginia.</title>
        <authorList>
            <person name="Petronek H.M."/>
            <person name="Kasson M.T."/>
            <person name="Metheny A.M."/>
            <person name="Stauder C.M."/>
            <person name="Lovett B."/>
            <person name="Lynch S.C."/>
            <person name="Garnas J.R."/>
            <person name="Kasson L.R."/>
            <person name="Stajich J.E."/>
        </authorList>
    </citation>
    <scope>NUCLEOTIDE SEQUENCE [LARGE SCALE GENOMIC DNA]</scope>
    <source>
        <strain evidence="1 2">NRRL 64651</strain>
    </source>
</reference>
<dbReference type="PANTHER" id="PTHR24148:SF73">
    <property type="entry name" value="HET DOMAIN PROTEIN (AFU_ORTHOLOGUE AFUA_8G01020)"/>
    <property type="match status" value="1"/>
</dbReference>
<accession>A0ABR1IH86</accession>